<dbReference type="InterPro" id="IPR011335">
    <property type="entry name" value="Restrct_endonuc-II-like"/>
</dbReference>
<evidence type="ECO:0000313" key="2">
    <source>
        <dbReference type="EMBL" id="GAA3508988.1"/>
    </source>
</evidence>
<reference evidence="3" key="1">
    <citation type="journal article" date="2019" name="Int. J. Syst. Evol. Microbiol.">
        <title>The Global Catalogue of Microorganisms (GCM) 10K type strain sequencing project: providing services to taxonomists for standard genome sequencing and annotation.</title>
        <authorList>
            <consortium name="The Broad Institute Genomics Platform"/>
            <consortium name="The Broad Institute Genome Sequencing Center for Infectious Disease"/>
            <person name="Wu L."/>
            <person name="Ma J."/>
        </authorList>
    </citation>
    <scope>NUCLEOTIDE SEQUENCE [LARGE SCALE GENOMIC DNA]</scope>
    <source>
        <strain evidence="3">JCM 17106</strain>
    </source>
</reference>
<keyword evidence="3" id="KW-1185">Reference proteome</keyword>
<feature type="domain" description="DUF559" evidence="1">
    <location>
        <begin position="40"/>
        <end position="144"/>
    </location>
</feature>
<protein>
    <recommendedName>
        <fullName evidence="1">DUF559 domain-containing protein</fullName>
    </recommendedName>
</protein>
<dbReference type="EMBL" id="BAABCW010000007">
    <property type="protein sequence ID" value="GAA3508988.1"/>
    <property type="molecule type" value="Genomic_DNA"/>
</dbReference>
<gene>
    <name evidence="2" type="ORF">GCM10022393_21240</name>
</gene>
<comment type="caution">
    <text evidence="2">The sequence shown here is derived from an EMBL/GenBank/DDBJ whole genome shotgun (WGS) entry which is preliminary data.</text>
</comment>
<organism evidence="2 3">
    <name type="scientific">Aquimarina addita</name>
    <dbReference type="NCBI Taxonomy" id="870485"/>
    <lineage>
        <taxon>Bacteria</taxon>
        <taxon>Pseudomonadati</taxon>
        <taxon>Bacteroidota</taxon>
        <taxon>Flavobacteriia</taxon>
        <taxon>Flavobacteriales</taxon>
        <taxon>Flavobacteriaceae</taxon>
        <taxon>Aquimarina</taxon>
    </lineage>
</organism>
<dbReference type="InterPro" id="IPR007569">
    <property type="entry name" value="DUF559"/>
</dbReference>
<dbReference type="PANTHER" id="PTHR38590:SF1">
    <property type="entry name" value="BLL0828 PROTEIN"/>
    <property type="match status" value="1"/>
</dbReference>
<dbReference type="InterPro" id="IPR047216">
    <property type="entry name" value="Endonuclease_DUF559_bact"/>
</dbReference>
<dbReference type="SUPFAM" id="SSF52980">
    <property type="entry name" value="Restriction endonuclease-like"/>
    <property type="match status" value="1"/>
</dbReference>
<dbReference type="Gene3D" id="3.40.960.10">
    <property type="entry name" value="VSR Endonuclease"/>
    <property type="match status" value="1"/>
</dbReference>
<dbReference type="PANTHER" id="PTHR38590">
    <property type="entry name" value="BLL0828 PROTEIN"/>
    <property type="match status" value="1"/>
</dbReference>
<proteinExistence type="predicted"/>
<accession>A0ABP6UMQ2</accession>
<dbReference type="CDD" id="cd01038">
    <property type="entry name" value="Endonuclease_DUF559"/>
    <property type="match status" value="1"/>
</dbReference>
<dbReference type="Proteomes" id="UP001500459">
    <property type="component" value="Unassembled WGS sequence"/>
</dbReference>
<sequence>MFFDEIIKYKFNYRYYLYFTTNCYTSKMALQNILPYTPEARQLSKALRKNMTENEKIIWKSLRKKQLGVQFFRQFPILEYVVDFYCKEIGLAIEIDGSSHQNRFLEDSHRQARIEALGVRFIRFSNEQVSNNLNAVLMELTATIKILNEE</sequence>
<evidence type="ECO:0000259" key="1">
    <source>
        <dbReference type="Pfam" id="PF04480"/>
    </source>
</evidence>
<evidence type="ECO:0000313" key="3">
    <source>
        <dbReference type="Proteomes" id="UP001500459"/>
    </source>
</evidence>
<name>A0ABP6UMQ2_9FLAO</name>
<dbReference type="Pfam" id="PF04480">
    <property type="entry name" value="DUF559"/>
    <property type="match status" value="1"/>
</dbReference>